<feature type="compositionally biased region" description="Basic and acidic residues" evidence="2">
    <location>
        <begin position="26"/>
        <end position="39"/>
    </location>
</feature>
<name>A0A6P7GWG0_DIAVI</name>
<dbReference type="InParanoid" id="A0A6P7GWG0"/>
<dbReference type="AlphaFoldDB" id="A0A6P7GWG0"/>
<dbReference type="InterPro" id="IPR050468">
    <property type="entry name" value="Cuticle_Struct_Prot"/>
</dbReference>
<accession>A0A6P7GWG0</accession>
<reference evidence="4" key="1">
    <citation type="submission" date="2025-08" db="UniProtKB">
        <authorList>
            <consortium name="RefSeq"/>
        </authorList>
    </citation>
    <scope>IDENTIFICATION</scope>
    <source>
        <tissue evidence="4">Whole insect</tissue>
    </source>
</reference>
<proteinExistence type="predicted"/>
<evidence type="ECO:0000313" key="4">
    <source>
        <dbReference type="RefSeq" id="XP_028148160.1"/>
    </source>
</evidence>
<protein>
    <submittedName>
        <fullName evidence="4">Larval cuticle protein LCP-30-like</fullName>
    </submittedName>
</protein>
<feature type="non-terminal residue" evidence="4">
    <location>
        <position position="1"/>
    </location>
</feature>
<dbReference type="GO" id="GO:0062129">
    <property type="term" value="C:chitin-based extracellular matrix"/>
    <property type="evidence" value="ECO:0007669"/>
    <property type="project" value="TreeGrafter"/>
</dbReference>
<dbReference type="GO" id="GO:0008010">
    <property type="term" value="F:structural constituent of chitin-based larval cuticle"/>
    <property type="evidence" value="ECO:0007669"/>
    <property type="project" value="TreeGrafter"/>
</dbReference>
<feature type="region of interest" description="Disordered" evidence="2">
    <location>
        <begin position="19"/>
        <end position="39"/>
    </location>
</feature>
<keyword evidence="1" id="KW-0193">Cuticle</keyword>
<gene>
    <name evidence="4" type="primary">LOC114341555</name>
</gene>
<evidence type="ECO:0000256" key="3">
    <source>
        <dbReference type="SAM" id="SignalP"/>
    </source>
</evidence>
<dbReference type="Pfam" id="PF00379">
    <property type="entry name" value="Chitin_bind_4"/>
    <property type="match status" value="1"/>
</dbReference>
<evidence type="ECO:0000256" key="2">
    <source>
        <dbReference type="SAM" id="MobiDB-lite"/>
    </source>
</evidence>
<organism evidence="4">
    <name type="scientific">Diabrotica virgifera virgifera</name>
    <name type="common">western corn rootworm</name>
    <dbReference type="NCBI Taxonomy" id="50390"/>
    <lineage>
        <taxon>Eukaryota</taxon>
        <taxon>Metazoa</taxon>
        <taxon>Ecdysozoa</taxon>
        <taxon>Arthropoda</taxon>
        <taxon>Hexapoda</taxon>
        <taxon>Insecta</taxon>
        <taxon>Pterygota</taxon>
        <taxon>Neoptera</taxon>
        <taxon>Endopterygota</taxon>
        <taxon>Coleoptera</taxon>
        <taxon>Polyphaga</taxon>
        <taxon>Cucujiformia</taxon>
        <taxon>Chrysomeloidea</taxon>
        <taxon>Chrysomelidae</taxon>
        <taxon>Galerucinae</taxon>
        <taxon>Diabroticina</taxon>
        <taxon>Diabroticites</taxon>
        <taxon>Diabrotica</taxon>
    </lineage>
</organism>
<evidence type="ECO:0000256" key="1">
    <source>
        <dbReference type="PROSITE-ProRule" id="PRU00497"/>
    </source>
</evidence>
<dbReference type="PROSITE" id="PS51155">
    <property type="entry name" value="CHIT_BIND_RR_2"/>
    <property type="match status" value="1"/>
</dbReference>
<dbReference type="PANTHER" id="PTHR10380">
    <property type="entry name" value="CUTICLE PROTEIN"/>
    <property type="match status" value="1"/>
</dbReference>
<feature type="signal peptide" evidence="3">
    <location>
        <begin position="1"/>
        <end position="18"/>
    </location>
</feature>
<sequence length="236" mass="27178">VLYFYSVVLASTLTEAISDEDNGQYHPDDEGRYVPDDSGKYVPDYSGAYHDDGTGRYSGDDSGKYAHLEDKYRHQRDKQFPYNPQNNFKSQQIIRSQKLLSDKSLQGNFPSASTAKTQYVQPKPNFINTSPVKFGTYDDNRWKIIKLANNVKDDGFHWEYETENEIKGEENAQIYNSGRENEAIRTKGFYQYTGADNRVYNVEYTADENGFIPKGDHLHPVLQKAILETLNRDLKK</sequence>
<keyword evidence="3" id="KW-0732">Signal</keyword>
<dbReference type="InterPro" id="IPR000618">
    <property type="entry name" value="Insect_cuticle"/>
</dbReference>
<dbReference type="RefSeq" id="XP_028148160.1">
    <property type="nucleotide sequence ID" value="XM_028292359.1"/>
</dbReference>
<dbReference type="PANTHER" id="PTHR10380:SF200">
    <property type="entry name" value="CUTICULAR PROTEIN 49AB-RELATED"/>
    <property type="match status" value="1"/>
</dbReference>
<feature type="chain" id="PRO_5027892582" evidence="3">
    <location>
        <begin position="19"/>
        <end position="236"/>
    </location>
</feature>